<protein>
    <submittedName>
        <fullName evidence="1">Uncharacterized protein</fullName>
    </submittedName>
</protein>
<organism evidence="1">
    <name type="scientific">Anguilla anguilla</name>
    <name type="common">European freshwater eel</name>
    <name type="synonym">Muraena anguilla</name>
    <dbReference type="NCBI Taxonomy" id="7936"/>
    <lineage>
        <taxon>Eukaryota</taxon>
        <taxon>Metazoa</taxon>
        <taxon>Chordata</taxon>
        <taxon>Craniata</taxon>
        <taxon>Vertebrata</taxon>
        <taxon>Euteleostomi</taxon>
        <taxon>Actinopterygii</taxon>
        <taxon>Neopterygii</taxon>
        <taxon>Teleostei</taxon>
        <taxon>Anguilliformes</taxon>
        <taxon>Anguillidae</taxon>
        <taxon>Anguilla</taxon>
    </lineage>
</organism>
<sequence>MGLTLNGRYISLFLAVRLAYLLQAVGATGNVISYLKASQTACSDWDRKW</sequence>
<dbReference type="EMBL" id="GBXM01086463">
    <property type="protein sequence ID" value="JAH22114.1"/>
    <property type="molecule type" value="Transcribed_RNA"/>
</dbReference>
<dbReference type="AlphaFoldDB" id="A0A0E9QZ31"/>
<reference evidence="1" key="2">
    <citation type="journal article" date="2015" name="Fish Shellfish Immunol.">
        <title>Early steps in the European eel (Anguilla anguilla)-Vibrio vulnificus interaction in the gills: Role of the RtxA13 toxin.</title>
        <authorList>
            <person name="Callol A."/>
            <person name="Pajuelo D."/>
            <person name="Ebbesson L."/>
            <person name="Teles M."/>
            <person name="MacKenzie S."/>
            <person name="Amaro C."/>
        </authorList>
    </citation>
    <scope>NUCLEOTIDE SEQUENCE</scope>
</reference>
<evidence type="ECO:0000313" key="1">
    <source>
        <dbReference type="EMBL" id="JAH22114.1"/>
    </source>
</evidence>
<proteinExistence type="predicted"/>
<accession>A0A0E9QZ31</accession>
<reference evidence="1" key="1">
    <citation type="submission" date="2014-11" db="EMBL/GenBank/DDBJ databases">
        <authorList>
            <person name="Amaro Gonzalez C."/>
        </authorList>
    </citation>
    <scope>NUCLEOTIDE SEQUENCE</scope>
</reference>
<name>A0A0E9QZ31_ANGAN</name>